<feature type="domain" description="RepB-like DNA primase" evidence="1">
    <location>
        <begin position="88"/>
        <end position="181"/>
    </location>
</feature>
<dbReference type="Pfam" id="PF13481">
    <property type="entry name" value="AAA_25"/>
    <property type="match status" value="1"/>
</dbReference>
<dbReference type="Proteomes" id="UP000318552">
    <property type="component" value="Segment"/>
</dbReference>
<dbReference type="InterPro" id="IPR027417">
    <property type="entry name" value="P-loop_NTPase"/>
</dbReference>
<gene>
    <name evidence="2" type="primary">65</name>
    <name evidence="2" type="ORF">SEA_SHECKWES_65</name>
</gene>
<evidence type="ECO:0000313" key="2">
    <source>
        <dbReference type="EMBL" id="QDM56491.1"/>
    </source>
</evidence>
<dbReference type="SUPFAM" id="SSF52540">
    <property type="entry name" value="P-loop containing nucleoside triphosphate hydrolases"/>
    <property type="match status" value="1"/>
</dbReference>
<dbReference type="InterPro" id="IPR039459">
    <property type="entry name" value="RepB-like_DNA_primase_dom"/>
</dbReference>
<proteinExistence type="predicted"/>
<name>A0A515MIJ3_9CAUD</name>
<dbReference type="KEGG" id="vg:77939360"/>
<dbReference type="Gene3D" id="3.30.70.1790">
    <property type="entry name" value="RepB DNA-primase, N-terminal domain"/>
    <property type="match status" value="1"/>
</dbReference>
<keyword evidence="3" id="KW-1185">Reference proteome</keyword>
<dbReference type="Pfam" id="PF16793">
    <property type="entry name" value="RepB_primase"/>
    <property type="match status" value="1"/>
</dbReference>
<sequence>MTSPTEIKHVFEQMKILKAIWRGKEGYVFMPWIPAEYARTKMRKQSWQEGEAETFHWPSEEGRIVEHLREHWDDDLYFAPMIFSQPKRKSEYATDGKRLWADLDEADPRDIEEELKPTHAWETSPGRYAAVWSFTEERTNVSAPGGPNHRLTMHVGADKSGWDTTQLLRVPGSANNKPDYPEGIRGRLLWRDRGFHSWEPFESLPAVEVLDSDVDIDEQLLEGIDRYAVWGRVKLRVSRSVREYMSLRQTMGLDRSHIAWQIERELADAGCSLAEIVAVIRPTIWNKFDGRQDEVKRLMTEASKALSAKKNREAEEEDEDDDIFAADDVADKPTLTPFWQQNDYLNVPEPSWLVDPMIPAGGCGFIAGIPKSLKSWLALDLAISLATGEDWLGHTTTPQTVLYIQEEDPTILVRDRHNLIASSKDPKWALDTDPAKVLPYPKPLFMQIYSKFDGTDAGWQAWLKDVIEEHEVSLVILDTLATIAPGVDIDSGREVKGELLDPLKDIARSTDAAVLIVHHMTKSAVSDRAGQNMAGSGQIHAWADFGLYVTNKDEKAGTVTVTFNHETKYTGTRVLKYVVDGLSADPPVWNPELQLTADEGTQDAPKGKQRNTVTAHLREMMPNPDHVDPLGADIEGMGVQTRLRRAIIKQHMDSGTVSVAELADILECDKKWVMRRVSLLMNDYPDLTDVNVSY</sequence>
<dbReference type="Gene3D" id="3.40.50.300">
    <property type="entry name" value="P-loop containing nucleotide triphosphate hydrolases"/>
    <property type="match status" value="1"/>
</dbReference>
<evidence type="ECO:0000259" key="1">
    <source>
        <dbReference type="Pfam" id="PF16793"/>
    </source>
</evidence>
<protein>
    <submittedName>
        <fullName evidence="2">RecA-like DNA recombinase</fullName>
    </submittedName>
</protein>
<dbReference type="EMBL" id="MK967385">
    <property type="protein sequence ID" value="QDM56491.1"/>
    <property type="molecule type" value="Genomic_DNA"/>
</dbReference>
<evidence type="ECO:0000313" key="3">
    <source>
        <dbReference type="Proteomes" id="UP000318552"/>
    </source>
</evidence>
<dbReference type="RefSeq" id="YP_010663338.1">
    <property type="nucleotide sequence ID" value="NC_070895.1"/>
</dbReference>
<accession>A0A515MIJ3</accession>
<dbReference type="GeneID" id="77939360"/>
<reference evidence="3" key="1">
    <citation type="submission" date="2019-05" db="EMBL/GenBank/DDBJ databases">
        <authorList>
            <person name="Begin E.J."/>
            <person name="Burnham C.Matt."/>
            <person name="Chappell E."/>
            <person name="Hambrick G.L."/>
            <person name="Harrington T.R."/>
            <person name="Harris A.E."/>
            <person name="Hasley B.L."/>
            <person name="Haynie C.M."/>
            <person name="Hopkins G.A."/>
            <person name="Hutchins C.B."/>
            <person name="Jester D.A."/>
            <person name="Johnson J."/>
            <person name="Martin A.P."/>
            <person name="Merino K.D."/>
            <person name="Pinkerton C.N."/>
            <person name="Poe J.Gabe."/>
            <person name="Savage T.D."/>
            <person name="Smith R.Hunter."/>
            <person name="Smith J.Zane."/>
            <person name="Spiva T.A."/>
            <person name="Thompson L."/>
            <person name="Thompson N.R."/>
            <person name="Thurman R.E."/>
            <person name="West C.T."/>
            <person name="Reyna N.S."/>
            <person name="Plymale R.C."/>
            <person name="Garlena R.A."/>
            <person name="Russell D.A."/>
            <person name="Pope W.H."/>
            <person name="Jacobs-Sera D."/>
            <person name="Hatfull G.F."/>
        </authorList>
    </citation>
    <scope>NUCLEOTIDE SEQUENCE [LARGE SCALE GENOMIC DNA]</scope>
</reference>
<organism evidence="2 3">
    <name type="scientific">Gordonia phage SheckWes</name>
    <dbReference type="NCBI Taxonomy" id="2591117"/>
    <lineage>
        <taxon>Viruses</taxon>
        <taxon>Duplodnaviria</taxon>
        <taxon>Heunggongvirae</taxon>
        <taxon>Uroviricota</taxon>
        <taxon>Caudoviricetes</taxon>
        <taxon>Ponsvirus</taxon>
        <taxon>Ponsvirus sheckwes</taxon>
    </lineage>
</organism>